<dbReference type="Proteomes" id="UP001454036">
    <property type="component" value="Unassembled WGS sequence"/>
</dbReference>
<feature type="region of interest" description="Disordered" evidence="1">
    <location>
        <begin position="78"/>
        <end position="111"/>
    </location>
</feature>
<dbReference type="EMBL" id="BAABME010020171">
    <property type="protein sequence ID" value="GAA0159617.1"/>
    <property type="molecule type" value="Genomic_DNA"/>
</dbReference>
<dbReference type="AlphaFoldDB" id="A0AAV3Q8W7"/>
<sequence length="111" mass="12735">MIRKRGWSNKNPTTGLGYASKPPLHILIKRVNNHHVLEVDEEVPINQARKKRHSVFLRLGAISTPKKKKNRKSVFQRLGATIESHNPTQRGSAFDRLGRPTPRPNKEQLEE</sequence>
<evidence type="ECO:0000313" key="3">
    <source>
        <dbReference type="Proteomes" id="UP001454036"/>
    </source>
</evidence>
<keyword evidence="3" id="KW-1185">Reference proteome</keyword>
<name>A0AAV3Q8W7_LITER</name>
<organism evidence="2 3">
    <name type="scientific">Lithospermum erythrorhizon</name>
    <name type="common">Purple gromwell</name>
    <name type="synonym">Lithospermum officinale var. erythrorhizon</name>
    <dbReference type="NCBI Taxonomy" id="34254"/>
    <lineage>
        <taxon>Eukaryota</taxon>
        <taxon>Viridiplantae</taxon>
        <taxon>Streptophyta</taxon>
        <taxon>Embryophyta</taxon>
        <taxon>Tracheophyta</taxon>
        <taxon>Spermatophyta</taxon>
        <taxon>Magnoliopsida</taxon>
        <taxon>eudicotyledons</taxon>
        <taxon>Gunneridae</taxon>
        <taxon>Pentapetalae</taxon>
        <taxon>asterids</taxon>
        <taxon>lamiids</taxon>
        <taxon>Boraginales</taxon>
        <taxon>Boraginaceae</taxon>
        <taxon>Boraginoideae</taxon>
        <taxon>Lithospermeae</taxon>
        <taxon>Lithospermum</taxon>
    </lineage>
</organism>
<proteinExistence type="predicted"/>
<gene>
    <name evidence="2" type="ORF">LIER_38902</name>
</gene>
<feature type="region of interest" description="Disordered" evidence="1">
    <location>
        <begin position="1"/>
        <end position="20"/>
    </location>
</feature>
<reference evidence="2 3" key="1">
    <citation type="submission" date="2024-01" db="EMBL/GenBank/DDBJ databases">
        <title>The complete chloroplast genome sequence of Lithospermum erythrorhizon: insights into the phylogenetic relationship among Boraginaceae species and the maternal lineages of purple gromwells.</title>
        <authorList>
            <person name="Okada T."/>
            <person name="Watanabe K."/>
        </authorList>
    </citation>
    <scope>NUCLEOTIDE SEQUENCE [LARGE SCALE GENOMIC DNA]</scope>
</reference>
<protein>
    <submittedName>
        <fullName evidence="2">Uncharacterized protein</fullName>
    </submittedName>
</protein>
<accession>A0AAV3Q8W7</accession>
<evidence type="ECO:0000313" key="2">
    <source>
        <dbReference type="EMBL" id="GAA0159617.1"/>
    </source>
</evidence>
<comment type="caution">
    <text evidence="2">The sequence shown here is derived from an EMBL/GenBank/DDBJ whole genome shotgun (WGS) entry which is preliminary data.</text>
</comment>
<evidence type="ECO:0000256" key="1">
    <source>
        <dbReference type="SAM" id="MobiDB-lite"/>
    </source>
</evidence>